<dbReference type="PANTHER" id="PTHR30015">
    <property type="entry name" value="MRR RESTRICTION SYSTEM PROTEIN"/>
    <property type="match status" value="1"/>
</dbReference>
<evidence type="ECO:0000259" key="1">
    <source>
        <dbReference type="Pfam" id="PF04471"/>
    </source>
</evidence>
<dbReference type="RefSeq" id="WP_377172236.1">
    <property type="nucleotide sequence ID" value="NZ_JBHTJC010000003.1"/>
</dbReference>
<dbReference type="InterPro" id="IPR007560">
    <property type="entry name" value="Restrct_endonuc_IV_Mrr"/>
</dbReference>
<dbReference type="Pfam" id="PF14338">
    <property type="entry name" value="Mrr_N"/>
    <property type="match status" value="1"/>
</dbReference>
<protein>
    <submittedName>
        <fullName evidence="3">Restriction endonuclease</fullName>
        <ecNumber evidence="3">3.1.21.-</ecNumber>
    </submittedName>
</protein>
<dbReference type="InterPro" id="IPR011856">
    <property type="entry name" value="tRNA_endonuc-like_dom_sf"/>
</dbReference>
<gene>
    <name evidence="3" type="ORF">ACGRVM_12750</name>
</gene>
<proteinExistence type="predicted"/>
<keyword evidence="4" id="KW-1185">Reference proteome</keyword>
<keyword evidence="3" id="KW-0540">Nuclease</keyword>
<evidence type="ECO:0000259" key="2">
    <source>
        <dbReference type="Pfam" id="PF14338"/>
    </source>
</evidence>
<dbReference type="SUPFAM" id="SSF52980">
    <property type="entry name" value="Restriction endonuclease-like"/>
    <property type="match status" value="1"/>
</dbReference>
<dbReference type="InterPro" id="IPR052906">
    <property type="entry name" value="Type_IV_Methyl-Rstrct_Enzyme"/>
</dbReference>
<dbReference type="GO" id="GO:0004519">
    <property type="term" value="F:endonuclease activity"/>
    <property type="evidence" value="ECO:0007669"/>
    <property type="project" value="UniProtKB-KW"/>
</dbReference>
<dbReference type="Gene3D" id="3.40.1350.10">
    <property type="match status" value="1"/>
</dbReference>
<reference evidence="3 4" key="1">
    <citation type="submission" date="2024-10" db="EMBL/GenBank/DDBJ databases">
        <authorList>
            <person name="Yang X.-N."/>
        </authorList>
    </citation>
    <scope>NUCLEOTIDE SEQUENCE [LARGE SCALE GENOMIC DNA]</scope>
    <source>
        <strain evidence="3 4">CAU 1059</strain>
    </source>
</reference>
<evidence type="ECO:0000313" key="4">
    <source>
        <dbReference type="Proteomes" id="UP001607157"/>
    </source>
</evidence>
<keyword evidence="3" id="KW-0378">Hydrolase</keyword>
<accession>A0ABW7I9A6</accession>
<comment type="caution">
    <text evidence="3">The sequence shown here is derived from an EMBL/GenBank/DDBJ whole genome shotgun (WGS) entry which is preliminary data.</text>
</comment>
<dbReference type="InterPro" id="IPR025745">
    <property type="entry name" value="Mrr-like_N_dom"/>
</dbReference>
<organism evidence="3 4">
    <name type="scientific">Roseovarius aquimarinus</name>
    <dbReference type="NCBI Taxonomy" id="1229156"/>
    <lineage>
        <taxon>Bacteria</taxon>
        <taxon>Pseudomonadati</taxon>
        <taxon>Pseudomonadota</taxon>
        <taxon>Alphaproteobacteria</taxon>
        <taxon>Rhodobacterales</taxon>
        <taxon>Roseobacteraceae</taxon>
        <taxon>Roseovarius</taxon>
    </lineage>
</organism>
<dbReference type="GO" id="GO:0016787">
    <property type="term" value="F:hydrolase activity"/>
    <property type="evidence" value="ECO:0007669"/>
    <property type="project" value="UniProtKB-KW"/>
</dbReference>
<dbReference type="EC" id="3.1.21.-" evidence="3"/>
<dbReference type="PANTHER" id="PTHR30015:SF7">
    <property type="entry name" value="TYPE IV METHYL-DIRECTED RESTRICTION ENZYME ECOKMRR"/>
    <property type="match status" value="1"/>
</dbReference>
<feature type="domain" description="Restriction system protein Mrr-like N-terminal" evidence="2">
    <location>
        <begin position="6"/>
        <end position="90"/>
    </location>
</feature>
<evidence type="ECO:0000313" key="3">
    <source>
        <dbReference type="EMBL" id="MFH0254767.1"/>
    </source>
</evidence>
<dbReference type="InterPro" id="IPR011335">
    <property type="entry name" value="Restrct_endonuc-II-like"/>
</dbReference>
<dbReference type="Proteomes" id="UP001607157">
    <property type="component" value="Unassembled WGS sequence"/>
</dbReference>
<feature type="domain" description="Restriction endonuclease type IV Mrr" evidence="1">
    <location>
        <begin position="160"/>
        <end position="281"/>
    </location>
</feature>
<keyword evidence="3" id="KW-0255">Endonuclease</keyword>
<dbReference type="EMBL" id="JBIHMM010000003">
    <property type="protein sequence ID" value="MFH0254767.1"/>
    <property type="molecule type" value="Genomic_DNA"/>
</dbReference>
<dbReference type="Pfam" id="PF04471">
    <property type="entry name" value="Mrr_cat"/>
    <property type="match status" value="1"/>
</dbReference>
<name>A0ABW7I9A6_9RHOB</name>
<sequence>MAVPDYQTLMLPVLKLFADGKTSIADCIDDLKAQFNISEEEAAELLPSGRITRLYSRAHWARTYLGKAGLLTSPKRGYHEITDAGLKVLASKPETIDNAFLAQFEAFSEWKSQPPKEDGTLADYPVSKASTDEQTPEDAMQTASSIIDSALRDELIGALMQVSPTRFERLILDLLAAMNFGRGDLENGRMTSAGGDGGIDGIINEDALGLDAVYIQAKRYAPDNKVGRPDIQRFVGSLTGESATKGVFVTTSSFSKDARDYVERVQQRIVLIDGKKLAQLMIEHGVGVRTRITYHVKGLDEDYFSDA</sequence>